<sequence>MAVSSVQSGYQIIDMSSKMAEEAAHEIQRNQQLQAMPKDNTYDFNQVEFKASPTPSDIDSLTKLTSAEQYSKIGTNVIQRDQEMIGSLLDIHV</sequence>
<evidence type="ECO:0000313" key="2">
    <source>
        <dbReference type="Proteomes" id="UP000033673"/>
    </source>
</evidence>
<protein>
    <recommendedName>
        <fullName evidence="3">Flagellar basal-body/hook protein C-terminal domain-containing protein</fullName>
    </recommendedName>
</protein>
<dbReference type="RefSeq" id="WP_045954861.1">
    <property type="nucleotide sequence ID" value="NZ_JXXV01000012.1"/>
</dbReference>
<evidence type="ECO:0008006" key="3">
    <source>
        <dbReference type="Google" id="ProtNLM"/>
    </source>
</evidence>
<dbReference type="PATRIC" id="fig|579748.3.peg.1296"/>
<evidence type="ECO:0000313" key="1">
    <source>
        <dbReference type="EMBL" id="KJY83939.1"/>
    </source>
</evidence>
<accession>A0A0F4NM44</accession>
<dbReference type="OrthoDB" id="5816949at2"/>
<comment type="caution">
    <text evidence="1">The sequence shown here is derived from an EMBL/GenBank/DDBJ whole genome shotgun (WGS) entry which is preliminary data.</text>
</comment>
<dbReference type="AlphaFoldDB" id="A0A0F4NM44"/>
<dbReference type="EMBL" id="JXXV01000012">
    <property type="protein sequence ID" value="KJY83939.1"/>
    <property type="molecule type" value="Genomic_DNA"/>
</dbReference>
<dbReference type="STRING" id="579748.TW81_06320"/>
<dbReference type="Proteomes" id="UP000033673">
    <property type="component" value="Unassembled WGS sequence"/>
</dbReference>
<reference evidence="1 2" key="1">
    <citation type="journal article" date="2015" name="BMC Genomics">
        <title>Genome mining reveals unlocked bioactive potential of marine Gram-negative bacteria.</title>
        <authorList>
            <person name="Machado H."/>
            <person name="Sonnenschein E.C."/>
            <person name="Melchiorsen J."/>
            <person name="Gram L."/>
        </authorList>
    </citation>
    <scope>NUCLEOTIDE SEQUENCE [LARGE SCALE GENOMIC DNA]</scope>
    <source>
        <strain evidence="1 2">S2757</strain>
    </source>
</reference>
<organism evidence="1 2">
    <name type="scientific">Vibrio galatheae</name>
    <dbReference type="NCBI Taxonomy" id="579748"/>
    <lineage>
        <taxon>Bacteria</taxon>
        <taxon>Pseudomonadati</taxon>
        <taxon>Pseudomonadota</taxon>
        <taxon>Gammaproteobacteria</taxon>
        <taxon>Vibrionales</taxon>
        <taxon>Vibrionaceae</taxon>
        <taxon>Vibrio</taxon>
    </lineage>
</organism>
<name>A0A0F4NM44_9VIBR</name>
<proteinExistence type="predicted"/>
<gene>
    <name evidence="1" type="ORF">TW81_06320</name>
</gene>
<keyword evidence="2" id="KW-1185">Reference proteome</keyword>